<evidence type="ECO:0000313" key="1">
    <source>
        <dbReference type="Proteomes" id="UP000887560"/>
    </source>
</evidence>
<name>A0A915P661_9BILA</name>
<keyword evidence="1" id="KW-1185">Reference proteome</keyword>
<protein>
    <submittedName>
        <fullName evidence="2">MATH domain-containing protein</fullName>
    </submittedName>
</protein>
<dbReference type="Gene3D" id="2.60.210.10">
    <property type="entry name" value="Apoptosis, Tumor Necrosis Factor Receptor Associated Protein 2, Chain A"/>
    <property type="match status" value="1"/>
</dbReference>
<dbReference type="AlphaFoldDB" id="A0A915P661"/>
<dbReference type="SUPFAM" id="SSF49599">
    <property type="entry name" value="TRAF domain-like"/>
    <property type="match status" value="1"/>
</dbReference>
<dbReference type="WBParaSite" id="scf7180000424163.g12487">
    <property type="protein sequence ID" value="scf7180000424163.g12487"/>
    <property type="gene ID" value="scf7180000424163.g12487"/>
</dbReference>
<organism evidence="1 2">
    <name type="scientific">Meloidogyne floridensis</name>
    <dbReference type="NCBI Taxonomy" id="298350"/>
    <lineage>
        <taxon>Eukaryota</taxon>
        <taxon>Metazoa</taxon>
        <taxon>Ecdysozoa</taxon>
        <taxon>Nematoda</taxon>
        <taxon>Chromadorea</taxon>
        <taxon>Rhabditida</taxon>
        <taxon>Tylenchina</taxon>
        <taxon>Tylenchomorpha</taxon>
        <taxon>Tylenchoidea</taxon>
        <taxon>Meloidogynidae</taxon>
        <taxon>Meloidogyninae</taxon>
        <taxon>Meloidogyne</taxon>
    </lineage>
</organism>
<dbReference type="Proteomes" id="UP000887560">
    <property type="component" value="Unplaced"/>
</dbReference>
<dbReference type="InterPro" id="IPR008974">
    <property type="entry name" value="TRAF-like"/>
</dbReference>
<sequence>MISDVLKCESITCKFEWKLYDLDKHRHFLLNDRFLSSKEFYHPKYPSVKWRLRVYPKTCQLNLAGIFISLARVGDEDGKIIKARFNIYTLDDDGNKIFCCPSTTFAFKCGTEPDKYQVFKSQTPDKSKDKLIEDGRDCDLGKDSAEALNLGYF</sequence>
<reference evidence="2" key="1">
    <citation type="submission" date="2022-11" db="UniProtKB">
        <authorList>
            <consortium name="WormBaseParasite"/>
        </authorList>
    </citation>
    <scope>IDENTIFICATION</scope>
</reference>
<proteinExistence type="predicted"/>
<evidence type="ECO:0000313" key="2">
    <source>
        <dbReference type="WBParaSite" id="scf7180000424163.g12487"/>
    </source>
</evidence>
<accession>A0A915P661</accession>